<name>I0ET00_HELCM</name>
<dbReference type="HOGENOM" id="CLU_2699635_0_0_7"/>
<dbReference type="RefSeq" id="WP_014659557.1">
    <property type="nucleotide sequence ID" value="NC_017735.1"/>
</dbReference>
<accession>I0ET00</accession>
<proteinExistence type="predicted"/>
<dbReference type="STRING" id="1163745.HCD_05335"/>
<keyword evidence="2" id="KW-1185">Reference proteome</keyword>
<dbReference type="KEGG" id="hcm:HCD_05335"/>
<dbReference type="PATRIC" id="fig|1163745.3.peg.1127"/>
<evidence type="ECO:0000313" key="2">
    <source>
        <dbReference type="Proteomes" id="UP000005013"/>
    </source>
</evidence>
<reference evidence="1 2" key="1">
    <citation type="journal article" date="2013" name="PLoS ONE">
        <title>Sequence Divergence and Conservation in Genomes ofHelicobacter cetorum Strains from a Dolphin and a Whale.</title>
        <authorList>
            <person name="Kersulyte D."/>
            <person name="Rossi M."/>
            <person name="Berg D.E."/>
        </authorList>
    </citation>
    <scope>NUCLEOTIDE SEQUENCE [LARGE SCALE GENOMIC DNA]</scope>
    <source>
        <strain evidence="1 2">MIT 99-5656</strain>
    </source>
</reference>
<dbReference type="EMBL" id="CP003481">
    <property type="protein sequence ID" value="AFI06069.1"/>
    <property type="molecule type" value="Genomic_DNA"/>
</dbReference>
<evidence type="ECO:0000313" key="1">
    <source>
        <dbReference type="EMBL" id="AFI06069.1"/>
    </source>
</evidence>
<dbReference type="Proteomes" id="UP000005013">
    <property type="component" value="Chromosome"/>
</dbReference>
<organism evidence="1 2">
    <name type="scientific">Helicobacter cetorum (strain ATCC BAA-540 / CCUG 52418 / MIT 99-5656)</name>
    <dbReference type="NCBI Taxonomy" id="1163745"/>
    <lineage>
        <taxon>Bacteria</taxon>
        <taxon>Pseudomonadati</taxon>
        <taxon>Campylobacterota</taxon>
        <taxon>Epsilonproteobacteria</taxon>
        <taxon>Campylobacterales</taxon>
        <taxon>Helicobacteraceae</taxon>
        <taxon>Helicobacter</taxon>
    </lineage>
</organism>
<protein>
    <recommendedName>
        <fullName evidence="3">Methyl-accepting chemotaxis protein</fullName>
    </recommendedName>
</protein>
<sequence length="73" mass="7962">MGQDLGVAIQDANVTIDAFVEIGHNLFDIAKEIVDIKKINLRTSQESVTIMEIATNLGNATNELDATINQFKS</sequence>
<evidence type="ECO:0008006" key="3">
    <source>
        <dbReference type="Google" id="ProtNLM"/>
    </source>
</evidence>
<gene>
    <name evidence="1" type="ordered locus">HCD_05335</name>
</gene>
<dbReference type="AlphaFoldDB" id="I0ET00"/>